<dbReference type="InterPro" id="IPR014967">
    <property type="entry name" value="Uncharacterised_YugN-like"/>
</dbReference>
<dbReference type="Gene3D" id="3.30.310.100">
    <property type="entry name" value="YugN-like"/>
    <property type="match status" value="1"/>
</dbReference>
<dbReference type="InterPro" id="IPR036491">
    <property type="entry name" value="YugN-like_sf"/>
</dbReference>
<evidence type="ECO:0000313" key="1">
    <source>
        <dbReference type="EMBL" id="QDP40065.1"/>
    </source>
</evidence>
<evidence type="ECO:0000313" key="2">
    <source>
        <dbReference type="Proteomes" id="UP000315215"/>
    </source>
</evidence>
<reference evidence="1 2" key="1">
    <citation type="submission" date="2019-07" db="EMBL/GenBank/DDBJ databases">
        <authorList>
            <person name="Li J."/>
        </authorList>
    </citation>
    <scope>NUCLEOTIDE SEQUENCE [LARGE SCALE GENOMIC DNA]</scope>
    <source>
        <strain evidence="1 2">TKL69</strain>
    </source>
</reference>
<evidence type="ECO:0008006" key="3">
    <source>
        <dbReference type="Google" id="ProtNLM"/>
    </source>
</evidence>
<proteinExistence type="predicted"/>
<dbReference type="KEGG" id="aqt:FN924_07735"/>
<dbReference type="SUPFAM" id="SSF160755">
    <property type="entry name" value="YugN-like"/>
    <property type="match status" value="1"/>
</dbReference>
<gene>
    <name evidence="1" type="ORF">FN924_07735</name>
</gene>
<keyword evidence="2" id="KW-1185">Reference proteome</keyword>
<protein>
    <recommendedName>
        <fullName evidence="3">YugN-like family protein</fullName>
    </recommendedName>
</protein>
<organism evidence="1 2">
    <name type="scientific">Radiobacillus deserti</name>
    <dbReference type="NCBI Taxonomy" id="2594883"/>
    <lineage>
        <taxon>Bacteria</taxon>
        <taxon>Bacillati</taxon>
        <taxon>Bacillota</taxon>
        <taxon>Bacilli</taxon>
        <taxon>Bacillales</taxon>
        <taxon>Bacillaceae</taxon>
        <taxon>Radiobacillus</taxon>
    </lineage>
</organism>
<sequence length="122" mass="14124">MRIEGSGIEDITIDLEPLDHVMNDIAFIRAGQWDYERVTYDYKINSPEKNVTYYIRIQGYAIEGDVDKGNAVIKLKTPLLGKHYYPHGIEYGEQEEFPESVKDRTTKLLEKAKQELDALKND</sequence>
<accession>A0A516KF74</accession>
<dbReference type="RefSeq" id="WP_143893278.1">
    <property type="nucleotide sequence ID" value="NZ_CP041666.1"/>
</dbReference>
<dbReference type="EMBL" id="CP041666">
    <property type="protein sequence ID" value="QDP40065.1"/>
    <property type="molecule type" value="Genomic_DNA"/>
</dbReference>
<dbReference type="AlphaFoldDB" id="A0A516KF74"/>
<name>A0A516KF74_9BACI</name>
<dbReference type="Pfam" id="PF08868">
    <property type="entry name" value="YugN"/>
    <property type="match status" value="1"/>
</dbReference>
<dbReference type="Proteomes" id="UP000315215">
    <property type="component" value="Chromosome"/>
</dbReference>
<dbReference type="OrthoDB" id="2679642at2"/>